<evidence type="ECO:0000256" key="2">
    <source>
        <dbReference type="SAM" id="SignalP"/>
    </source>
</evidence>
<dbReference type="RefSeq" id="WP_183601205.1">
    <property type="nucleotide sequence ID" value="NZ_JACHXK010000007.1"/>
</dbReference>
<dbReference type="InterPro" id="IPR025711">
    <property type="entry name" value="PepSY"/>
</dbReference>
<protein>
    <submittedName>
        <fullName evidence="4">Putative membrane protein YkoI</fullName>
    </submittedName>
</protein>
<sequence length="223" mass="23427">MNKKAWIGGIVAVALVGGAGGAIAAESAGYIGKEKAKAIALKQVPGTVEDVDFERERGKSFYEVEIRKANGAGEADLDIDAVSGAVLRVDHDNGWDDDDDYNAAAASSAPTTATTTTTTAASGTATSAAASGTTASAAISEEKARSIALAQVAGKVVKVESELDDGILEYEVKIQTATGYAEVDINAKDGSVRSIDHDRYDDDDDDDRYDDDDDRYDDDRYDD</sequence>
<comment type="caution">
    <text evidence="4">The sequence shown here is derived from an EMBL/GenBank/DDBJ whole genome shotgun (WGS) entry which is preliminary data.</text>
</comment>
<proteinExistence type="predicted"/>
<evidence type="ECO:0000256" key="1">
    <source>
        <dbReference type="SAM" id="MobiDB-lite"/>
    </source>
</evidence>
<feature type="signal peptide" evidence="2">
    <location>
        <begin position="1"/>
        <end position="24"/>
    </location>
</feature>
<keyword evidence="5" id="KW-1185">Reference proteome</keyword>
<gene>
    <name evidence="4" type="ORF">FHS18_003381</name>
</gene>
<feature type="chain" id="PRO_5030695358" evidence="2">
    <location>
        <begin position="25"/>
        <end position="223"/>
    </location>
</feature>
<feature type="compositionally biased region" description="Basic and acidic residues" evidence="1">
    <location>
        <begin position="187"/>
        <end position="200"/>
    </location>
</feature>
<reference evidence="4 5" key="1">
    <citation type="submission" date="2020-08" db="EMBL/GenBank/DDBJ databases">
        <title>Genomic Encyclopedia of Type Strains, Phase III (KMG-III): the genomes of soil and plant-associated and newly described type strains.</title>
        <authorList>
            <person name="Whitman W."/>
        </authorList>
    </citation>
    <scope>NUCLEOTIDE SEQUENCE [LARGE SCALE GENOMIC DNA]</scope>
    <source>
        <strain evidence="4 5">CECT 5862</strain>
    </source>
</reference>
<evidence type="ECO:0000259" key="3">
    <source>
        <dbReference type="Pfam" id="PF03413"/>
    </source>
</evidence>
<name>A0A7W5FNL5_9BACL</name>
<dbReference type="Gene3D" id="3.10.450.40">
    <property type="match status" value="2"/>
</dbReference>
<feature type="domain" description="PepSY" evidence="3">
    <location>
        <begin position="31"/>
        <end position="89"/>
    </location>
</feature>
<feature type="domain" description="PepSY" evidence="3">
    <location>
        <begin position="138"/>
        <end position="195"/>
    </location>
</feature>
<evidence type="ECO:0000313" key="4">
    <source>
        <dbReference type="EMBL" id="MBB3111313.1"/>
    </source>
</evidence>
<dbReference type="Pfam" id="PF03413">
    <property type="entry name" value="PepSY"/>
    <property type="match status" value="2"/>
</dbReference>
<dbReference type="AlphaFoldDB" id="A0A7W5FNL5"/>
<keyword evidence="2" id="KW-0732">Signal</keyword>
<accession>A0A7W5FNL5</accession>
<dbReference type="Proteomes" id="UP000570361">
    <property type="component" value="Unassembled WGS sequence"/>
</dbReference>
<organism evidence="4 5">
    <name type="scientific">Paenibacillus phyllosphaerae</name>
    <dbReference type="NCBI Taxonomy" id="274593"/>
    <lineage>
        <taxon>Bacteria</taxon>
        <taxon>Bacillati</taxon>
        <taxon>Bacillota</taxon>
        <taxon>Bacilli</taxon>
        <taxon>Bacillales</taxon>
        <taxon>Paenibacillaceae</taxon>
        <taxon>Paenibacillus</taxon>
    </lineage>
</organism>
<feature type="region of interest" description="Disordered" evidence="1">
    <location>
        <begin position="106"/>
        <end position="132"/>
    </location>
</feature>
<feature type="region of interest" description="Disordered" evidence="1">
    <location>
        <begin position="187"/>
        <end position="223"/>
    </location>
</feature>
<evidence type="ECO:0000313" key="5">
    <source>
        <dbReference type="Proteomes" id="UP000570361"/>
    </source>
</evidence>
<dbReference type="EMBL" id="JACHXK010000007">
    <property type="protein sequence ID" value="MBB3111313.1"/>
    <property type="molecule type" value="Genomic_DNA"/>
</dbReference>
<feature type="compositionally biased region" description="Acidic residues" evidence="1">
    <location>
        <begin position="201"/>
        <end position="223"/>
    </location>
</feature>